<name>A0A8K0GPG7_9ROSA</name>
<accession>A0A8K0GPG7</accession>
<dbReference type="AlphaFoldDB" id="A0A8K0GPG7"/>
<evidence type="ECO:0008006" key="3">
    <source>
        <dbReference type="Google" id="ProtNLM"/>
    </source>
</evidence>
<evidence type="ECO:0000313" key="2">
    <source>
        <dbReference type="Proteomes" id="UP000796880"/>
    </source>
</evidence>
<gene>
    <name evidence="1" type="ORF">FNV43_RR27201</name>
</gene>
<reference evidence="1" key="1">
    <citation type="submission" date="2020-03" db="EMBL/GenBank/DDBJ databases">
        <title>A high-quality chromosome-level genome assembly of a woody plant with both climbing and erect habits, Rhamnella rubrinervis.</title>
        <authorList>
            <person name="Lu Z."/>
            <person name="Yang Y."/>
            <person name="Zhu X."/>
            <person name="Sun Y."/>
        </authorList>
    </citation>
    <scope>NUCLEOTIDE SEQUENCE</scope>
    <source>
        <strain evidence="1">BYM</strain>
        <tissue evidence="1">Leaf</tissue>
    </source>
</reference>
<dbReference type="Proteomes" id="UP000796880">
    <property type="component" value="Unassembled WGS sequence"/>
</dbReference>
<evidence type="ECO:0000313" key="1">
    <source>
        <dbReference type="EMBL" id="KAF3432461.1"/>
    </source>
</evidence>
<dbReference type="EMBL" id="VOIH02000012">
    <property type="protein sequence ID" value="KAF3432461.1"/>
    <property type="molecule type" value="Genomic_DNA"/>
</dbReference>
<dbReference type="OrthoDB" id="1194645at2759"/>
<protein>
    <recommendedName>
        <fullName evidence="3">Reverse transcriptase</fullName>
    </recommendedName>
</protein>
<comment type="caution">
    <text evidence="1">The sequence shown here is derived from an EMBL/GenBank/DDBJ whole genome shotgun (WGS) entry which is preliminary data.</text>
</comment>
<organism evidence="1 2">
    <name type="scientific">Rhamnella rubrinervis</name>
    <dbReference type="NCBI Taxonomy" id="2594499"/>
    <lineage>
        <taxon>Eukaryota</taxon>
        <taxon>Viridiplantae</taxon>
        <taxon>Streptophyta</taxon>
        <taxon>Embryophyta</taxon>
        <taxon>Tracheophyta</taxon>
        <taxon>Spermatophyta</taxon>
        <taxon>Magnoliopsida</taxon>
        <taxon>eudicotyledons</taxon>
        <taxon>Gunneridae</taxon>
        <taxon>Pentapetalae</taxon>
        <taxon>rosids</taxon>
        <taxon>fabids</taxon>
        <taxon>Rosales</taxon>
        <taxon>Rhamnaceae</taxon>
        <taxon>rhamnoid group</taxon>
        <taxon>Rhamneae</taxon>
        <taxon>Rhamnella</taxon>
    </lineage>
</organism>
<proteinExistence type="predicted"/>
<keyword evidence="2" id="KW-1185">Reference proteome</keyword>
<sequence length="263" mass="29958">MVLMLWDYKNGKEKKFISISKKINFHDQVAKVRDYSLDHPWAVIGDFNAILGAHERSGGGPPIHSSCTDFQAAPSCISMLSLSKLGNVGPRPFRFQSMWLLNKDFKSFVQSIWDEEVSGSPFHRVIAKLKKVKHALRGWNRDVFGDIHDKIILAKEKLLSVQNMIGTEGFTEERLAEECRVKWLRDGDRNSKFFHSLLRVRKSQRPLSSLSIQGINISDEATIRSHIVDYYRSLFSADESLSTDFSRLDGIIPSSGSWMKTPI</sequence>